<sequence length="217" mass="24143">MEHITQLSTYILTLFLAALLPGPGMTGLMFKTLSQGYQAGMVMLLGLMTADMMYLAASIFLLSYITQLSPHFSFYLIVFASLYLLYLAYQFWTFQGDLLAVSNELNMGQTFSAYKDGLMITLSNPKTISFYLALVPAIFGSVSLQEKSPVLMSVTLFTLAMVGGLYIFFSLSLKKVLKPLHVQKMLVRSLACVMGFLALSLLYKELQVMAPAYANMF</sequence>
<gene>
    <name evidence="7" type="ORF">D7V32_07690</name>
</gene>
<evidence type="ECO:0000313" key="8">
    <source>
        <dbReference type="Proteomes" id="UP000282388"/>
    </source>
</evidence>
<feature type="transmembrane region" description="Helical" evidence="6">
    <location>
        <begin position="128"/>
        <end position="144"/>
    </location>
</feature>
<name>A0A3A8EAU0_9GAMM</name>
<protein>
    <submittedName>
        <fullName evidence="7">LysE family translocator</fullName>
    </submittedName>
</protein>
<dbReference type="Proteomes" id="UP000282388">
    <property type="component" value="Unassembled WGS sequence"/>
</dbReference>
<feature type="transmembrane region" description="Helical" evidence="6">
    <location>
        <begin position="12"/>
        <end position="30"/>
    </location>
</feature>
<dbReference type="AlphaFoldDB" id="A0A3A8EAU0"/>
<dbReference type="InterPro" id="IPR001123">
    <property type="entry name" value="LeuE-type"/>
</dbReference>
<proteinExistence type="predicted"/>
<dbReference type="GO" id="GO:0005886">
    <property type="term" value="C:plasma membrane"/>
    <property type="evidence" value="ECO:0007669"/>
    <property type="project" value="UniProtKB-SubCell"/>
</dbReference>
<feature type="transmembrane region" description="Helical" evidence="6">
    <location>
        <begin position="72"/>
        <end position="89"/>
    </location>
</feature>
<dbReference type="Pfam" id="PF01810">
    <property type="entry name" value="LysE"/>
    <property type="match status" value="1"/>
</dbReference>
<dbReference type="GO" id="GO:0015171">
    <property type="term" value="F:amino acid transmembrane transporter activity"/>
    <property type="evidence" value="ECO:0007669"/>
    <property type="project" value="TreeGrafter"/>
</dbReference>
<evidence type="ECO:0000256" key="3">
    <source>
        <dbReference type="ARBA" id="ARBA00022692"/>
    </source>
</evidence>
<evidence type="ECO:0000256" key="6">
    <source>
        <dbReference type="SAM" id="Phobius"/>
    </source>
</evidence>
<organism evidence="7 8">
    <name type="scientific">Acinetobacter tianfuensis</name>
    <dbReference type="NCBI Taxonomy" id="2419603"/>
    <lineage>
        <taxon>Bacteria</taxon>
        <taxon>Pseudomonadati</taxon>
        <taxon>Pseudomonadota</taxon>
        <taxon>Gammaproteobacteria</taxon>
        <taxon>Moraxellales</taxon>
        <taxon>Moraxellaceae</taxon>
        <taxon>Acinetobacter</taxon>
    </lineage>
</organism>
<keyword evidence="8" id="KW-1185">Reference proteome</keyword>
<evidence type="ECO:0000313" key="7">
    <source>
        <dbReference type="EMBL" id="RKG31785.1"/>
    </source>
</evidence>
<keyword evidence="2" id="KW-1003">Cell membrane</keyword>
<comment type="subcellular location">
    <subcellularLocation>
        <location evidence="1">Cell membrane</location>
        <topology evidence="1">Multi-pass membrane protein</topology>
    </subcellularLocation>
</comment>
<evidence type="ECO:0000256" key="1">
    <source>
        <dbReference type="ARBA" id="ARBA00004651"/>
    </source>
</evidence>
<reference evidence="7 8" key="1">
    <citation type="submission" date="2018-09" db="EMBL/GenBank/DDBJ databases">
        <title>The draft genome of Acinetobacter spp. strains.</title>
        <authorList>
            <person name="Qin J."/>
            <person name="Feng Y."/>
            <person name="Zong Z."/>
        </authorList>
    </citation>
    <scope>NUCLEOTIDE SEQUENCE [LARGE SCALE GENOMIC DNA]</scope>
    <source>
        <strain evidence="7 8">WCHAc060012</strain>
    </source>
</reference>
<dbReference type="PANTHER" id="PTHR30086:SF20">
    <property type="entry name" value="ARGININE EXPORTER PROTEIN ARGO-RELATED"/>
    <property type="match status" value="1"/>
</dbReference>
<keyword evidence="4 6" id="KW-1133">Transmembrane helix</keyword>
<feature type="transmembrane region" description="Helical" evidence="6">
    <location>
        <begin position="150"/>
        <end position="173"/>
    </location>
</feature>
<evidence type="ECO:0000256" key="2">
    <source>
        <dbReference type="ARBA" id="ARBA00022475"/>
    </source>
</evidence>
<evidence type="ECO:0000256" key="4">
    <source>
        <dbReference type="ARBA" id="ARBA00022989"/>
    </source>
</evidence>
<dbReference type="RefSeq" id="WP_120402296.1">
    <property type="nucleotide sequence ID" value="NZ_RAXV01000013.1"/>
</dbReference>
<accession>A0A3A8EAU0</accession>
<feature type="transmembrane region" description="Helical" evidence="6">
    <location>
        <begin position="42"/>
        <end position="66"/>
    </location>
</feature>
<keyword evidence="5 6" id="KW-0472">Membrane</keyword>
<keyword evidence="3 6" id="KW-0812">Transmembrane</keyword>
<feature type="transmembrane region" description="Helical" evidence="6">
    <location>
        <begin position="185"/>
        <end position="203"/>
    </location>
</feature>
<dbReference type="PANTHER" id="PTHR30086">
    <property type="entry name" value="ARGININE EXPORTER PROTEIN ARGO"/>
    <property type="match status" value="1"/>
</dbReference>
<evidence type="ECO:0000256" key="5">
    <source>
        <dbReference type="ARBA" id="ARBA00023136"/>
    </source>
</evidence>
<dbReference type="OrthoDB" id="9804822at2"/>
<dbReference type="EMBL" id="RAXV01000013">
    <property type="protein sequence ID" value="RKG31785.1"/>
    <property type="molecule type" value="Genomic_DNA"/>
</dbReference>
<comment type="caution">
    <text evidence="7">The sequence shown here is derived from an EMBL/GenBank/DDBJ whole genome shotgun (WGS) entry which is preliminary data.</text>
</comment>